<evidence type="ECO:0000256" key="2">
    <source>
        <dbReference type="ARBA" id="ARBA00022732"/>
    </source>
</evidence>
<evidence type="ECO:0000256" key="1">
    <source>
        <dbReference type="ARBA" id="ARBA00004328"/>
    </source>
</evidence>
<dbReference type="PROSITE" id="PS51688">
    <property type="entry name" value="ICA"/>
    <property type="match status" value="1"/>
</dbReference>
<keyword evidence="3" id="KW-0946">Virion</keyword>
<comment type="subcellular location">
    <subcellularLocation>
        <location evidence="1">Virion</location>
    </subcellularLocation>
</comment>
<evidence type="ECO:0000256" key="3">
    <source>
        <dbReference type="ARBA" id="ARBA00022844"/>
    </source>
</evidence>
<accession>A0A6J5MYR4</accession>
<proteinExistence type="predicted"/>
<dbReference type="Pfam" id="PF03906">
    <property type="entry name" value="Phage_T7_tail"/>
    <property type="match status" value="1"/>
</dbReference>
<dbReference type="InterPro" id="IPR030392">
    <property type="entry name" value="S74_ICA"/>
</dbReference>
<sequence length="809" mass="84770">MAYSYVRYTGNGSTTNYTFSFPTISTDHIKVRVNGTLVTNWSFLSASTVQFAAAPASGAIIEIRRETPKDSAIVNFTDGSVLLERDLDLLATYNLYVAQETDDSLEDAIAVTSTGKYNADGKQITNLANPDDPTDAVNLDYLQKNYGSNIGTITPVVTMRSYVYVATAGQTVFAGADANSNTMAFLSPYVVVSLNGLELRPTVDYALSGTGTITLVSGASVGDELQVQAFANFNVANVPSEDLAFTPAGAGAVVTTVQAKLRDVVNLNDFLSAAQKADIAAGTMSIDCSSAWNAAVASFPEQSTAALEGTAYSNAGTLILPPGSIYFASTRNIERNLHIRGGSGPDGNSFGATRLVFAANTNGLVVHRYNTGSSGKGGDGSIIENVSVITKSYAQSGSAIPTGTGSGIWLRARATIRNCTTAGFAEYGVKIIASAGVGGTDEGNANSWKIETLRTIQNRLDGLFVDGADANAGLAFAVDSSSNLGRGIYDSSFLGNTFVGCHTQSNGGAPYKTDNLNARTVFVGCYTEGGQPLSEVITPSMFIGGANDFADTGAGVSCGLNYVGLRIPDGSVTQPSIARAADPGTGFYGTSTGVLRFAQGGVERMRWASGGGTKSTIDGTYWSSAQNAHEFVTNSTTLQCSIDYMSSSAYAGIGKYIKTNTAGGTGFNFITAANSTVQCFLVLGNGNVQNTNNSYGAISDIKLKQDIVDASSQWADIKALAFKKYRFKSDPTGPMQLGVIAQELEIVSPGLVEEIADRNDQGELTGEMTKTVKYSVLTMKAVKALQEAMSRIELLEAQVAQLNAVKTAQ</sequence>
<dbReference type="Pfam" id="PF13884">
    <property type="entry name" value="Peptidase_S74"/>
    <property type="match status" value="1"/>
</dbReference>
<keyword evidence="2" id="KW-1227">Viral tail protein</keyword>
<dbReference type="GO" id="GO:0098015">
    <property type="term" value="C:virus tail"/>
    <property type="evidence" value="ECO:0007669"/>
    <property type="project" value="UniProtKB-KW"/>
</dbReference>
<protein>
    <submittedName>
        <fullName evidence="5">Intramolecular chaperone auto-processing domain containing protein</fullName>
    </submittedName>
</protein>
<feature type="domain" description="Peptidase S74" evidence="4">
    <location>
        <begin position="699"/>
        <end position="799"/>
    </location>
</feature>
<reference evidence="5" key="1">
    <citation type="submission" date="2020-04" db="EMBL/GenBank/DDBJ databases">
        <authorList>
            <person name="Chiriac C."/>
            <person name="Salcher M."/>
            <person name="Ghai R."/>
            <person name="Kavagutti S V."/>
        </authorList>
    </citation>
    <scope>NUCLEOTIDE SEQUENCE</scope>
</reference>
<dbReference type="InterPro" id="IPR005604">
    <property type="entry name" value="Phage_T7_tail_fibre-like_N"/>
</dbReference>
<organism evidence="5">
    <name type="scientific">uncultured Caudovirales phage</name>
    <dbReference type="NCBI Taxonomy" id="2100421"/>
    <lineage>
        <taxon>Viruses</taxon>
        <taxon>Duplodnaviria</taxon>
        <taxon>Heunggongvirae</taxon>
        <taxon>Uroviricota</taxon>
        <taxon>Caudoviricetes</taxon>
        <taxon>Peduoviridae</taxon>
        <taxon>Maltschvirus</taxon>
        <taxon>Maltschvirus maltsch</taxon>
    </lineage>
</organism>
<evidence type="ECO:0000313" key="5">
    <source>
        <dbReference type="EMBL" id="CAB4150123.1"/>
    </source>
</evidence>
<evidence type="ECO:0000259" key="4">
    <source>
        <dbReference type="PROSITE" id="PS51688"/>
    </source>
</evidence>
<name>A0A6J5MYR4_9CAUD</name>
<dbReference type="EMBL" id="LR796537">
    <property type="protein sequence ID" value="CAB4150123.1"/>
    <property type="molecule type" value="Genomic_DNA"/>
</dbReference>
<gene>
    <name evidence="5" type="ORF">UFOVP562_10</name>
</gene>